<keyword evidence="3" id="KW-0548">Nucleotidyltransferase</keyword>
<gene>
    <name evidence="5" type="ORF">FWILDA_LOCUS7565</name>
</gene>
<accession>A0A9W4WSY6</accession>
<dbReference type="Gene3D" id="1.10.132.60">
    <property type="entry name" value="DNA polymerase family B, C-terminal domain"/>
    <property type="match status" value="1"/>
</dbReference>
<dbReference type="OrthoDB" id="2421382at2759"/>
<dbReference type="EC" id="2.7.7.7" evidence="1"/>
<keyword evidence="4" id="KW-0239">DNA-directed DNA polymerase</keyword>
<evidence type="ECO:0000256" key="3">
    <source>
        <dbReference type="ARBA" id="ARBA00022695"/>
    </source>
</evidence>
<organism evidence="5 6">
    <name type="scientific">Funneliformis geosporum</name>
    <dbReference type="NCBI Taxonomy" id="1117311"/>
    <lineage>
        <taxon>Eukaryota</taxon>
        <taxon>Fungi</taxon>
        <taxon>Fungi incertae sedis</taxon>
        <taxon>Mucoromycota</taxon>
        <taxon>Glomeromycotina</taxon>
        <taxon>Glomeromycetes</taxon>
        <taxon>Glomerales</taxon>
        <taxon>Glomeraceae</taxon>
        <taxon>Funneliformis</taxon>
    </lineage>
</organism>
<evidence type="ECO:0000313" key="6">
    <source>
        <dbReference type="Proteomes" id="UP001153678"/>
    </source>
</evidence>
<evidence type="ECO:0000256" key="4">
    <source>
        <dbReference type="ARBA" id="ARBA00022932"/>
    </source>
</evidence>
<reference evidence="5" key="1">
    <citation type="submission" date="2022-08" db="EMBL/GenBank/DDBJ databases">
        <authorList>
            <person name="Kallberg Y."/>
            <person name="Tangrot J."/>
            <person name="Rosling A."/>
        </authorList>
    </citation>
    <scope>NUCLEOTIDE SEQUENCE</scope>
    <source>
        <strain evidence="5">Wild A</strain>
    </source>
</reference>
<dbReference type="EMBL" id="CAMKVN010001499">
    <property type="protein sequence ID" value="CAI2176402.1"/>
    <property type="molecule type" value="Genomic_DNA"/>
</dbReference>
<dbReference type="GO" id="GO:0003887">
    <property type="term" value="F:DNA-directed DNA polymerase activity"/>
    <property type="evidence" value="ECO:0007669"/>
    <property type="project" value="UniProtKB-KW"/>
</dbReference>
<dbReference type="Proteomes" id="UP001153678">
    <property type="component" value="Unassembled WGS sequence"/>
</dbReference>
<dbReference type="InterPro" id="IPR042087">
    <property type="entry name" value="DNA_pol_B_thumb"/>
</dbReference>
<evidence type="ECO:0000313" key="5">
    <source>
        <dbReference type="EMBL" id="CAI2176402.1"/>
    </source>
</evidence>
<comment type="caution">
    <text evidence="5">The sequence shown here is derived from an EMBL/GenBank/DDBJ whole genome shotgun (WGS) entry which is preliminary data.</text>
</comment>
<sequence length="74" mass="8832">MRERNERIPDPGEQFSYIIVKDSYLRDKIGRLIPYRVKDYMEYPSNIAKKQNMEIDINYYLGTTVAMCACFINE</sequence>
<evidence type="ECO:0000256" key="2">
    <source>
        <dbReference type="ARBA" id="ARBA00022679"/>
    </source>
</evidence>
<proteinExistence type="predicted"/>
<keyword evidence="2" id="KW-0808">Transferase</keyword>
<keyword evidence="6" id="KW-1185">Reference proteome</keyword>
<evidence type="ECO:0000256" key="1">
    <source>
        <dbReference type="ARBA" id="ARBA00012417"/>
    </source>
</evidence>
<feature type="non-terminal residue" evidence="5">
    <location>
        <position position="74"/>
    </location>
</feature>
<name>A0A9W4WSY6_9GLOM</name>
<protein>
    <recommendedName>
        <fullName evidence="1">DNA-directed DNA polymerase</fullName>
        <ecNumber evidence="1">2.7.7.7</ecNumber>
    </recommendedName>
</protein>
<dbReference type="AlphaFoldDB" id="A0A9W4WSY6"/>